<proteinExistence type="predicted"/>
<evidence type="ECO:0000259" key="3">
    <source>
        <dbReference type="SMART" id="SM00181"/>
    </source>
</evidence>
<dbReference type="SUPFAM" id="SSF57184">
    <property type="entry name" value="Growth factor receptor domain"/>
    <property type="match status" value="1"/>
</dbReference>
<feature type="transmembrane region" description="Helical" evidence="2">
    <location>
        <begin position="59"/>
        <end position="79"/>
    </location>
</feature>
<dbReference type="EMBL" id="LSMT01000640">
    <property type="protein sequence ID" value="PFX15533.1"/>
    <property type="molecule type" value="Genomic_DNA"/>
</dbReference>
<keyword evidence="2" id="KW-1133">Transmembrane helix</keyword>
<dbReference type="OrthoDB" id="409374at2759"/>
<feature type="domain" description="EGF-like" evidence="3">
    <location>
        <begin position="166"/>
        <end position="199"/>
    </location>
</feature>
<keyword evidence="2" id="KW-0472">Membrane</keyword>
<evidence type="ECO:0000256" key="1">
    <source>
        <dbReference type="SAM" id="MobiDB-lite"/>
    </source>
</evidence>
<evidence type="ECO:0000256" key="2">
    <source>
        <dbReference type="SAM" id="Phobius"/>
    </source>
</evidence>
<comment type="caution">
    <text evidence="4">The sequence shown here is derived from an EMBL/GenBank/DDBJ whole genome shotgun (WGS) entry which is preliminary data.</text>
</comment>
<evidence type="ECO:0000313" key="4">
    <source>
        <dbReference type="EMBL" id="PFX15533.1"/>
    </source>
</evidence>
<dbReference type="SMART" id="SM00181">
    <property type="entry name" value="EGF"/>
    <property type="match status" value="4"/>
</dbReference>
<dbReference type="InterPro" id="IPR000742">
    <property type="entry name" value="EGF"/>
</dbReference>
<accession>A0A2B4RFD5</accession>
<feature type="compositionally biased region" description="Basic residues" evidence="1">
    <location>
        <begin position="304"/>
        <end position="324"/>
    </location>
</feature>
<sequence length="334" mass="36205">MCGIIVFERSNFAIYRLIFYLKIPEPTTLPQGLVGQGSEIPKTNQNHQEFGAFRGFHRIVMKKTFLVLLGIAIVLLATAEGRRGRKRGGKGKGGFSRPNKKACTKNCNICDREGTCLECDDGFAKVTFPKRSKTVCVPCSKRGKKTALNGDMSKCPPVTTTDPSLSCPQKCSSCKNGACLVCESGFALVTGRKNKTACISCATGRNGKRIDKSQCGSESCGKNCLTCTNGTCTECANGFQLNQDKNMCKKIKDCGKGCKTCVSGVCSGCNEGLVLGRKSRRCVKACSRADPNYKSQACEGKRNEKGRKKKRKGGKGKPKRKRRPNPTQPTAEPH</sequence>
<feature type="domain" description="EGF-like" evidence="3">
    <location>
        <begin position="219"/>
        <end position="249"/>
    </location>
</feature>
<keyword evidence="5" id="KW-1185">Reference proteome</keyword>
<feature type="region of interest" description="Disordered" evidence="1">
    <location>
        <begin position="290"/>
        <end position="334"/>
    </location>
</feature>
<feature type="domain" description="EGF-like" evidence="3">
    <location>
        <begin position="102"/>
        <end position="137"/>
    </location>
</feature>
<keyword evidence="2" id="KW-0812">Transmembrane</keyword>
<organism evidence="4 5">
    <name type="scientific">Stylophora pistillata</name>
    <name type="common">Smooth cauliflower coral</name>
    <dbReference type="NCBI Taxonomy" id="50429"/>
    <lineage>
        <taxon>Eukaryota</taxon>
        <taxon>Metazoa</taxon>
        <taxon>Cnidaria</taxon>
        <taxon>Anthozoa</taxon>
        <taxon>Hexacorallia</taxon>
        <taxon>Scleractinia</taxon>
        <taxon>Astrocoeniina</taxon>
        <taxon>Pocilloporidae</taxon>
        <taxon>Stylophora</taxon>
    </lineage>
</organism>
<dbReference type="AlphaFoldDB" id="A0A2B4RFD5"/>
<evidence type="ECO:0000313" key="5">
    <source>
        <dbReference type="Proteomes" id="UP000225706"/>
    </source>
</evidence>
<name>A0A2B4RFD5_STYPI</name>
<dbReference type="InterPro" id="IPR009030">
    <property type="entry name" value="Growth_fac_rcpt_cys_sf"/>
</dbReference>
<protein>
    <recommendedName>
        <fullName evidence="3">EGF-like domain-containing protein</fullName>
    </recommendedName>
</protein>
<dbReference type="Proteomes" id="UP000225706">
    <property type="component" value="Unassembled WGS sequence"/>
</dbReference>
<gene>
    <name evidence="4" type="ORF">AWC38_SpisGene20244</name>
</gene>
<feature type="domain" description="EGF-like" evidence="3">
    <location>
        <begin position="253"/>
        <end position="283"/>
    </location>
</feature>
<reference evidence="5" key="1">
    <citation type="journal article" date="2017" name="bioRxiv">
        <title>Comparative analysis of the genomes of Stylophora pistillata and Acropora digitifera provides evidence for extensive differences between species of corals.</title>
        <authorList>
            <person name="Voolstra C.R."/>
            <person name="Li Y."/>
            <person name="Liew Y.J."/>
            <person name="Baumgarten S."/>
            <person name="Zoccola D."/>
            <person name="Flot J.-F."/>
            <person name="Tambutte S."/>
            <person name="Allemand D."/>
            <person name="Aranda M."/>
        </authorList>
    </citation>
    <scope>NUCLEOTIDE SEQUENCE [LARGE SCALE GENOMIC DNA]</scope>
</reference>